<evidence type="ECO:0000256" key="7">
    <source>
        <dbReference type="PROSITE-ProRule" id="PRU00042"/>
    </source>
</evidence>
<keyword evidence="5" id="KW-0862">Zinc</keyword>
<feature type="domain" description="C2H2-type" evidence="9">
    <location>
        <begin position="494"/>
        <end position="522"/>
    </location>
</feature>
<dbReference type="EMBL" id="JARKHS020029804">
    <property type="protein sequence ID" value="KAK8762775.1"/>
    <property type="molecule type" value="Genomic_DNA"/>
</dbReference>
<accession>A0AAQ4DJY5</accession>
<dbReference type="PANTHER" id="PTHR24394:SF29">
    <property type="entry name" value="MYONEURIN"/>
    <property type="match status" value="1"/>
</dbReference>
<comment type="subcellular location">
    <subcellularLocation>
        <location evidence="1">Nucleus</location>
    </subcellularLocation>
</comment>
<feature type="domain" description="C2H2-type" evidence="9">
    <location>
        <begin position="579"/>
        <end position="602"/>
    </location>
</feature>
<keyword evidence="6" id="KW-0539">Nucleus</keyword>
<dbReference type="Gene3D" id="3.30.160.60">
    <property type="entry name" value="Classic Zinc Finger"/>
    <property type="match status" value="4"/>
</dbReference>
<dbReference type="SUPFAM" id="SSF57667">
    <property type="entry name" value="beta-beta-alpha zinc fingers"/>
    <property type="match status" value="2"/>
</dbReference>
<feature type="domain" description="C2H2-type" evidence="9">
    <location>
        <begin position="523"/>
        <end position="550"/>
    </location>
</feature>
<evidence type="ECO:0000256" key="5">
    <source>
        <dbReference type="ARBA" id="ARBA00022833"/>
    </source>
</evidence>
<keyword evidence="4 7" id="KW-0863">Zinc-finger</keyword>
<dbReference type="Proteomes" id="UP001321473">
    <property type="component" value="Unassembled WGS sequence"/>
</dbReference>
<evidence type="ECO:0000259" key="9">
    <source>
        <dbReference type="PROSITE" id="PS50157"/>
    </source>
</evidence>
<comment type="caution">
    <text evidence="10">The sequence shown here is derived from an EMBL/GenBank/DDBJ whole genome shotgun (WGS) entry which is preliminary data.</text>
</comment>
<evidence type="ECO:0000256" key="3">
    <source>
        <dbReference type="ARBA" id="ARBA00022737"/>
    </source>
</evidence>
<feature type="compositionally biased region" description="Acidic residues" evidence="8">
    <location>
        <begin position="419"/>
        <end position="436"/>
    </location>
</feature>
<dbReference type="PANTHER" id="PTHR24394">
    <property type="entry name" value="ZINC FINGER PROTEIN"/>
    <property type="match status" value="1"/>
</dbReference>
<dbReference type="GO" id="GO:0008270">
    <property type="term" value="F:zinc ion binding"/>
    <property type="evidence" value="ECO:0007669"/>
    <property type="project" value="UniProtKB-KW"/>
</dbReference>
<feature type="region of interest" description="Disordered" evidence="8">
    <location>
        <begin position="186"/>
        <end position="280"/>
    </location>
</feature>
<proteinExistence type="predicted"/>
<dbReference type="GO" id="GO:0005634">
    <property type="term" value="C:nucleus"/>
    <property type="evidence" value="ECO:0007669"/>
    <property type="project" value="UniProtKB-SubCell"/>
</dbReference>
<name>A0AAQ4DJY5_AMBAM</name>
<dbReference type="InterPro" id="IPR036236">
    <property type="entry name" value="Znf_C2H2_sf"/>
</dbReference>
<sequence>MAFSRLGAASVFCQRPSHNSPRRKETKYAIPLTGRIFRRNKAACAMIPSTTRKAVNGGGADAEMDEENSKKNFGSVPLLDMLAEVASATLKSDPVLLKDSTHKARKSALQADSLVLDQIRILSDRMLLDMFSEFTSNEMRRTFSYRCYLMPSVCAETFSSFGNENKARLQMKSHLMSHIAKLLAEANAPGRQGKPPFTAEPLQARRRRLQESEGGAAGRKRRRSVAKQQSGSSKNDRRTPNGPTSLHTPATTVASSGGGKKQARAKSQARAASVTPKVEAKNGGRATLKVAVKSLTVASKTKVPASKPQSCNIIPKEEKPPVATESLLAQLVKQDHTYWGPGCPLAVDDSGDSDMEEWCGDCVERRPIVPCQSVIATPAFPYVYVPLLPNTSSVVEVATPGSGGSRARRRSPSPLLQSSEDEDDDEDEDEDEEEEEHGGGKPQQPQQPVAKGRARLPGRRGTTAQTAETSFERRLALKHIKALRSKRRDERGPLVCKICKTKVFTAQATLMYHYRSHAGIKPFNCKICEATFTRQHSLNYHMLIHNNKSRFACEDCGRHFRHPSHFKEHLRRHTGETPYQCTDCNQRFKTRNTYKRHLKTRHGKILTAQGILSLGESPPASPGKT</sequence>
<dbReference type="FunFam" id="3.30.160.60:FF:000446">
    <property type="entry name" value="Zinc finger protein"/>
    <property type="match status" value="1"/>
</dbReference>
<feature type="domain" description="C2H2-type" evidence="9">
    <location>
        <begin position="551"/>
        <end position="578"/>
    </location>
</feature>
<evidence type="ECO:0000256" key="6">
    <source>
        <dbReference type="ARBA" id="ARBA00023242"/>
    </source>
</evidence>
<protein>
    <recommendedName>
        <fullName evidence="9">C2H2-type domain-containing protein</fullName>
    </recommendedName>
</protein>
<keyword evidence="11" id="KW-1185">Reference proteome</keyword>
<gene>
    <name evidence="10" type="ORF">V5799_025953</name>
</gene>
<dbReference type="AlphaFoldDB" id="A0AAQ4DJY5"/>
<evidence type="ECO:0000256" key="8">
    <source>
        <dbReference type="SAM" id="MobiDB-lite"/>
    </source>
</evidence>
<evidence type="ECO:0000256" key="1">
    <source>
        <dbReference type="ARBA" id="ARBA00004123"/>
    </source>
</evidence>
<dbReference type="InterPro" id="IPR013087">
    <property type="entry name" value="Znf_C2H2_type"/>
</dbReference>
<dbReference type="FunFam" id="3.30.160.60:FF:002326">
    <property type="entry name" value="B-cell CLL/lymphoma 6 member B protein"/>
    <property type="match status" value="1"/>
</dbReference>
<evidence type="ECO:0000256" key="2">
    <source>
        <dbReference type="ARBA" id="ARBA00022723"/>
    </source>
</evidence>
<organism evidence="10 11">
    <name type="scientific">Amblyomma americanum</name>
    <name type="common">Lone star tick</name>
    <dbReference type="NCBI Taxonomy" id="6943"/>
    <lineage>
        <taxon>Eukaryota</taxon>
        <taxon>Metazoa</taxon>
        <taxon>Ecdysozoa</taxon>
        <taxon>Arthropoda</taxon>
        <taxon>Chelicerata</taxon>
        <taxon>Arachnida</taxon>
        <taxon>Acari</taxon>
        <taxon>Parasitiformes</taxon>
        <taxon>Ixodida</taxon>
        <taxon>Ixodoidea</taxon>
        <taxon>Ixodidae</taxon>
        <taxon>Amblyomminae</taxon>
        <taxon>Amblyomma</taxon>
    </lineage>
</organism>
<dbReference type="PROSITE" id="PS50157">
    <property type="entry name" value="ZINC_FINGER_C2H2_2"/>
    <property type="match status" value="4"/>
</dbReference>
<dbReference type="GO" id="GO:0000981">
    <property type="term" value="F:DNA-binding transcription factor activity, RNA polymerase II-specific"/>
    <property type="evidence" value="ECO:0007669"/>
    <property type="project" value="TreeGrafter"/>
</dbReference>
<feature type="compositionally biased region" description="Polar residues" evidence="8">
    <location>
        <begin position="241"/>
        <end position="253"/>
    </location>
</feature>
<dbReference type="PROSITE" id="PS00028">
    <property type="entry name" value="ZINC_FINGER_C2H2_1"/>
    <property type="match status" value="3"/>
</dbReference>
<evidence type="ECO:0000256" key="4">
    <source>
        <dbReference type="ARBA" id="ARBA00022771"/>
    </source>
</evidence>
<dbReference type="FunFam" id="3.30.160.60:FF:002529">
    <property type="entry name" value="B-cell CLL/lymphoma 6 member B protein"/>
    <property type="match status" value="1"/>
</dbReference>
<reference evidence="10 11" key="1">
    <citation type="journal article" date="2023" name="Arcadia Sci">
        <title>De novo assembly of a long-read Amblyomma americanum tick genome.</title>
        <authorList>
            <person name="Chou S."/>
            <person name="Poskanzer K.E."/>
            <person name="Rollins M."/>
            <person name="Thuy-Boun P.S."/>
        </authorList>
    </citation>
    <scope>NUCLEOTIDE SEQUENCE [LARGE SCALE GENOMIC DNA]</scope>
    <source>
        <strain evidence="10">F_SG_1</strain>
        <tissue evidence="10">Salivary glands</tissue>
    </source>
</reference>
<keyword evidence="3" id="KW-0677">Repeat</keyword>
<evidence type="ECO:0000313" key="10">
    <source>
        <dbReference type="EMBL" id="KAK8762775.1"/>
    </source>
</evidence>
<evidence type="ECO:0000313" key="11">
    <source>
        <dbReference type="Proteomes" id="UP001321473"/>
    </source>
</evidence>
<dbReference type="SMART" id="SM00355">
    <property type="entry name" value="ZnF_C2H2"/>
    <property type="match status" value="4"/>
</dbReference>
<feature type="region of interest" description="Disordered" evidence="8">
    <location>
        <begin position="398"/>
        <end position="470"/>
    </location>
</feature>
<dbReference type="Pfam" id="PF00096">
    <property type="entry name" value="zf-C2H2"/>
    <property type="match status" value="3"/>
</dbReference>
<keyword evidence="2" id="KW-0479">Metal-binding</keyword>